<dbReference type="Ensembl" id="ENSEBUT00000017784.1">
    <property type="protein sequence ID" value="ENSEBUP00000017208.1"/>
    <property type="gene ID" value="ENSEBUG00000010752.1"/>
</dbReference>
<reference evidence="5" key="1">
    <citation type="submission" date="2025-08" db="UniProtKB">
        <authorList>
            <consortium name="Ensembl"/>
        </authorList>
    </citation>
    <scope>IDENTIFICATION</scope>
</reference>
<dbReference type="GO" id="GO:0016521">
    <property type="term" value="F:pituitary adenylate cyclase activating polypeptide activity"/>
    <property type="evidence" value="ECO:0007669"/>
    <property type="project" value="TreeGrafter"/>
</dbReference>
<dbReference type="Proteomes" id="UP000694388">
    <property type="component" value="Unplaced"/>
</dbReference>
<evidence type="ECO:0000256" key="1">
    <source>
        <dbReference type="ARBA" id="ARBA00004613"/>
    </source>
</evidence>
<comment type="subcellular location">
    <subcellularLocation>
        <location evidence="1">Secreted</location>
    </subcellularLocation>
</comment>
<dbReference type="GO" id="GO:0051428">
    <property type="term" value="F:peptide hormone receptor binding"/>
    <property type="evidence" value="ECO:0007669"/>
    <property type="project" value="TreeGrafter"/>
</dbReference>
<dbReference type="GO" id="GO:0005184">
    <property type="term" value="F:neuropeptide hormone activity"/>
    <property type="evidence" value="ECO:0007669"/>
    <property type="project" value="InterPro"/>
</dbReference>
<accession>A0A8C4QMN7</accession>
<protein>
    <recommendedName>
        <fullName evidence="4">Glucagon / GIP / secretin / VIP family domain-containing protein</fullName>
    </recommendedName>
</protein>
<proteinExistence type="inferred from homology"/>
<dbReference type="PANTHER" id="PTHR11213">
    <property type="entry name" value="GLUCAGON-FAMILY NEUROPEPTIDE"/>
    <property type="match status" value="1"/>
</dbReference>
<dbReference type="GO" id="GO:0005576">
    <property type="term" value="C:extracellular region"/>
    <property type="evidence" value="ECO:0007669"/>
    <property type="project" value="UniProtKB-SubCell"/>
</dbReference>
<dbReference type="GO" id="GO:0070374">
    <property type="term" value="P:positive regulation of ERK1 and ERK2 cascade"/>
    <property type="evidence" value="ECO:0007669"/>
    <property type="project" value="TreeGrafter"/>
</dbReference>
<dbReference type="GO" id="GO:0043005">
    <property type="term" value="C:neuron projection"/>
    <property type="evidence" value="ECO:0007669"/>
    <property type="project" value="TreeGrafter"/>
</dbReference>
<keyword evidence="3" id="KW-0964">Secreted</keyword>
<sequence>MCERMQFTLSKDDCQCYSLPCRPLADDRGGRSDYGVHAAQTFHKDSVVADGGRTSTESFRDAEALYGLMHNALDRFGRLKLPARALVSPEEQKNDEPTKRHSDGLFTDLYSRYRKKMAVRKYLSTVLGKRKYFKHRQKQKQIPYMATYNRPVHVM</sequence>
<keyword evidence="6" id="KW-1185">Reference proteome</keyword>
<reference evidence="5" key="2">
    <citation type="submission" date="2025-09" db="UniProtKB">
        <authorList>
            <consortium name="Ensembl"/>
        </authorList>
    </citation>
    <scope>IDENTIFICATION</scope>
</reference>
<comment type="similarity">
    <text evidence="2">Belongs to the glucagon family.</text>
</comment>
<dbReference type="PANTHER" id="PTHR11213:SF1">
    <property type="entry name" value="PITUITARY ADENYLATE CYCLASE-ACTIVATING POLYPEPTIDE"/>
    <property type="match status" value="1"/>
</dbReference>
<feature type="domain" description="Glucagon / GIP / secretin / VIP family" evidence="4">
    <location>
        <begin position="101"/>
        <end position="127"/>
    </location>
</feature>
<evidence type="ECO:0000313" key="6">
    <source>
        <dbReference type="Proteomes" id="UP000694388"/>
    </source>
</evidence>
<evidence type="ECO:0000313" key="5">
    <source>
        <dbReference type="Ensembl" id="ENSEBUP00000017208.1"/>
    </source>
</evidence>
<organism evidence="5 6">
    <name type="scientific">Eptatretus burgeri</name>
    <name type="common">Inshore hagfish</name>
    <dbReference type="NCBI Taxonomy" id="7764"/>
    <lineage>
        <taxon>Eukaryota</taxon>
        <taxon>Metazoa</taxon>
        <taxon>Chordata</taxon>
        <taxon>Craniata</taxon>
        <taxon>Vertebrata</taxon>
        <taxon>Cyclostomata</taxon>
        <taxon>Myxini</taxon>
        <taxon>Myxiniformes</taxon>
        <taxon>Myxinidae</taxon>
        <taxon>Eptatretinae</taxon>
        <taxon>Eptatretus</taxon>
    </lineage>
</organism>
<dbReference type="InterPro" id="IPR000532">
    <property type="entry name" value="Glucagon_GIP_secretin_VIP"/>
</dbReference>
<dbReference type="SMART" id="SM00070">
    <property type="entry name" value="GLUCA"/>
    <property type="match status" value="1"/>
</dbReference>
<dbReference type="GO" id="GO:0007218">
    <property type="term" value="P:neuropeptide signaling pathway"/>
    <property type="evidence" value="ECO:0007669"/>
    <property type="project" value="TreeGrafter"/>
</dbReference>
<dbReference type="GO" id="GO:0031175">
    <property type="term" value="P:neuron projection development"/>
    <property type="evidence" value="ECO:0007669"/>
    <property type="project" value="TreeGrafter"/>
</dbReference>
<evidence type="ECO:0000256" key="3">
    <source>
        <dbReference type="ARBA" id="ARBA00022525"/>
    </source>
</evidence>
<dbReference type="Pfam" id="PF00123">
    <property type="entry name" value="Hormone_2"/>
    <property type="match status" value="1"/>
</dbReference>
<dbReference type="GO" id="GO:0043204">
    <property type="term" value="C:perikaryon"/>
    <property type="evidence" value="ECO:0007669"/>
    <property type="project" value="TreeGrafter"/>
</dbReference>
<name>A0A8C4QMN7_EPTBU</name>
<evidence type="ECO:0000259" key="4">
    <source>
        <dbReference type="SMART" id="SM00070"/>
    </source>
</evidence>
<dbReference type="GeneTree" id="ENSGT01150000290469"/>
<dbReference type="AlphaFoldDB" id="A0A8C4QMN7"/>
<dbReference type="GO" id="GO:0007189">
    <property type="term" value="P:adenylate cyclase-activating G protein-coupled receptor signaling pathway"/>
    <property type="evidence" value="ECO:0007669"/>
    <property type="project" value="TreeGrafter"/>
</dbReference>
<dbReference type="GO" id="GO:0032880">
    <property type="term" value="P:regulation of protein localization"/>
    <property type="evidence" value="ECO:0007669"/>
    <property type="project" value="TreeGrafter"/>
</dbReference>
<evidence type="ECO:0000256" key="2">
    <source>
        <dbReference type="ARBA" id="ARBA00008369"/>
    </source>
</evidence>
<dbReference type="InterPro" id="IPR046963">
    <property type="entry name" value="VIP/GHRH-like"/>
</dbReference>